<dbReference type="EMBL" id="JAUQSY010000015">
    <property type="protein sequence ID" value="MDO7876884.1"/>
    <property type="molecule type" value="Genomic_DNA"/>
</dbReference>
<evidence type="ECO:0000256" key="2">
    <source>
        <dbReference type="ARBA" id="ARBA00008163"/>
    </source>
</evidence>
<reference evidence="9" key="1">
    <citation type="submission" date="2023-07" db="EMBL/GenBank/DDBJ databases">
        <authorList>
            <person name="Kim M.K."/>
        </authorList>
    </citation>
    <scope>NUCLEOTIDE SEQUENCE</scope>
    <source>
        <strain evidence="9">ASUV-10-1</strain>
    </source>
</reference>
<dbReference type="Gene3D" id="2.40.160.60">
    <property type="entry name" value="Outer membrane protein transport protein (OMPP1/FadL/TodX)"/>
    <property type="match status" value="1"/>
</dbReference>
<dbReference type="PANTHER" id="PTHR35093">
    <property type="entry name" value="OUTER MEMBRANE PROTEIN NMB0088-RELATED"/>
    <property type="match status" value="1"/>
</dbReference>
<evidence type="ECO:0000256" key="7">
    <source>
        <dbReference type="ARBA" id="ARBA00023237"/>
    </source>
</evidence>
<evidence type="ECO:0000256" key="3">
    <source>
        <dbReference type="ARBA" id="ARBA00022452"/>
    </source>
</evidence>
<feature type="chain" id="PRO_5046744916" evidence="8">
    <location>
        <begin position="19"/>
        <end position="381"/>
    </location>
</feature>
<keyword evidence="5 8" id="KW-0732">Signal</keyword>
<dbReference type="RefSeq" id="WP_305008274.1">
    <property type="nucleotide sequence ID" value="NZ_JAUQSY010000015.1"/>
</dbReference>
<keyword evidence="10" id="KW-1185">Reference proteome</keyword>
<evidence type="ECO:0000256" key="6">
    <source>
        <dbReference type="ARBA" id="ARBA00023136"/>
    </source>
</evidence>
<feature type="signal peptide" evidence="8">
    <location>
        <begin position="1"/>
        <end position="18"/>
    </location>
</feature>
<evidence type="ECO:0000256" key="4">
    <source>
        <dbReference type="ARBA" id="ARBA00022692"/>
    </source>
</evidence>
<dbReference type="Proteomes" id="UP001176429">
    <property type="component" value="Unassembled WGS sequence"/>
</dbReference>
<feature type="non-terminal residue" evidence="9">
    <location>
        <position position="381"/>
    </location>
</feature>
<comment type="similarity">
    <text evidence="2">Belongs to the OmpP1/FadL family.</text>
</comment>
<evidence type="ECO:0000256" key="5">
    <source>
        <dbReference type="ARBA" id="ARBA00022729"/>
    </source>
</evidence>
<organism evidence="9 10">
    <name type="scientific">Hymenobacter aranciens</name>
    <dbReference type="NCBI Taxonomy" id="3063996"/>
    <lineage>
        <taxon>Bacteria</taxon>
        <taxon>Pseudomonadati</taxon>
        <taxon>Bacteroidota</taxon>
        <taxon>Cytophagia</taxon>
        <taxon>Cytophagales</taxon>
        <taxon>Hymenobacteraceae</taxon>
        <taxon>Hymenobacter</taxon>
    </lineage>
</organism>
<gene>
    <name evidence="9" type="ORF">Q5H93_19215</name>
</gene>
<keyword evidence="6" id="KW-0472">Membrane</keyword>
<dbReference type="PANTHER" id="PTHR35093:SF8">
    <property type="entry name" value="OUTER MEMBRANE PROTEIN NMB0088-RELATED"/>
    <property type="match status" value="1"/>
</dbReference>
<sequence>MRRSFLVLSLVSSSLAAAASGFDNGAQGARILGLGGASTAYAGSIAAIYTNPGLLGQWADTVQRTHFSLGGLAQSRRSSFVSLESFGRTDQELSIQPGGYLYATHTISKKLAVGLALNTPYGYHTQWPSTWDGRSVVQESQLSTYSAQPTVAYKLGDNFSIGAGLVYTYGRYEQTRALGQFDDRSAQAHYKSSGSGLGFTGGIYGRTGDNLAFGISFRSPVKLKMDGGTATYANIPARDAALYPASAGLSTRLTLPSQLSVGLSDKITKNLLLTFDFTLSGWSTLDSLNLDIAASGTVPASRVVAKRGYEDALAFRIGAEYQAGTKLTILGGVYYDESPVRDEYITPEFVDANRIGGSLGLVYQLAPKLALEGAYSFGYGQ</sequence>
<comment type="subcellular location">
    <subcellularLocation>
        <location evidence="1">Cell outer membrane</location>
        <topology evidence="1">Multi-pass membrane protein</topology>
    </subcellularLocation>
</comment>
<dbReference type="Pfam" id="PF03349">
    <property type="entry name" value="Toluene_X"/>
    <property type="match status" value="1"/>
</dbReference>
<name>A0ABT9BF28_9BACT</name>
<dbReference type="InterPro" id="IPR005017">
    <property type="entry name" value="OMPP1/FadL/TodX"/>
</dbReference>
<dbReference type="SUPFAM" id="SSF56935">
    <property type="entry name" value="Porins"/>
    <property type="match status" value="1"/>
</dbReference>
<proteinExistence type="inferred from homology"/>
<protein>
    <submittedName>
        <fullName evidence="9">Outer membrane protein transport protein</fullName>
    </submittedName>
</protein>
<evidence type="ECO:0000313" key="10">
    <source>
        <dbReference type="Proteomes" id="UP001176429"/>
    </source>
</evidence>
<keyword evidence="7" id="KW-0998">Cell outer membrane</keyword>
<keyword evidence="3" id="KW-1134">Transmembrane beta strand</keyword>
<keyword evidence="4" id="KW-0812">Transmembrane</keyword>
<evidence type="ECO:0000313" key="9">
    <source>
        <dbReference type="EMBL" id="MDO7876884.1"/>
    </source>
</evidence>
<evidence type="ECO:0000256" key="8">
    <source>
        <dbReference type="SAM" id="SignalP"/>
    </source>
</evidence>
<evidence type="ECO:0000256" key="1">
    <source>
        <dbReference type="ARBA" id="ARBA00004571"/>
    </source>
</evidence>
<comment type="caution">
    <text evidence="9">The sequence shown here is derived from an EMBL/GenBank/DDBJ whole genome shotgun (WGS) entry which is preliminary data.</text>
</comment>
<accession>A0ABT9BF28</accession>